<sequence>MKRFEFKNTGRLKALEEGGRREILRRGYDAGVLISIASAFVTIAVLLKDSTSILSTLYNLFINASSASPSLRARSVYPPEPVLDEALSGDLIIKPVLPGWTSPLADLPIFLLAFLVIQGFHEAGHALAALCEGVEIVSVGVALAHAVIPGAFVALSQSQLASLPFMPRARVICAGAYHNFILALTVSVAVYICSDQLFVYVGDHGRLVTEVSKKSELYGYIHPNTLITSIDTVSLGGDGGISRATGASRDGSAVDSYELDIWDRYLSSQMGSGEGESHYAWKVDRDVFNSSDTSCCRENSVDETVSSVACFIPHRTPLAAQKACLDPSQVMLANAVDCNAIDEETSVCVRPHPLSHIMRIGYLGREGENESILVQSSKRFLWDTLRVSTYAPKFPSIMTDFLIHFLSTLAQYTITLSVTFGMLNMLPLPMLDGSELVEAVLGVFGGSINRISRLRGPVWLSGTTPDPTQIDLIELEGGRTRSHSHQQVSMEKHVMRVLHALTLTLVVFALGGSLLLQFIDSSV</sequence>
<keyword evidence="9" id="KW-1185">Reference proteome</keyword>
<comment type="subcellular location">
    <subcellularLocation>
        <location evidence="1">Endomembrane system</location>
        <topology evidence="1">Multi-pass membrane protein</topology>
    </subcellularLocation>
</comment>
<evidence type="ECO:0000256" key="5">
    <source>
        <dbReference type="ARBA" id="ARBA00032658"/>
    </source>
</evidence>
<dbReference type="Pfam" id="PF02163">
    <property type="entry name" value="Peptidase_M50"/>
    <property type="match status" value="1"/>
</dbReference>
<gene>
    <name evidence="8" type="ORF">E3P99_03752</name>
</gene>
<feature type="transmembrane region" description="Helical" evidence="6">
    <location>
        <begin position="401"/>
        <end position="423"/>
    </location>
</feature>
<keyword evidence="3 6" id="KW-1133">Transmembrane helix</keyword>
<organism evidence="8 9">
    <name type="scientific">Wallemia hederae</name>
    <dbReference type="NCBI Taxonomy" id="1540922"/>
    <lineage>
        <taxon>Eukaryota</taxon>
        <taxon>Fungi</taxon>
        <taxon>Dikarya</taxon>
        <taxon>Basidiomycota</taxon>
        <taxon>Wallemiomycotina</taxon>
        <taxon>Wallemiomycetes</taxon>
        <taxon>Wallemiales</taxon>
        <taxon>Wallemiaceae</taxon>
        <taxon>Wallemia</taxon>
    </lineage>
</organism>
<evidence type="ECO:0000313" key="9">
    <source>
        <dbReference type="Proteomes" id="UP000310189"/>
    </source>
</evidence>
<dbReference type="AlphaFoldDB" id="A0A4T0FDF3"/>
<evidence type="ECO:0000256" key="2">
    <source>
        <dbReference type="ARBA" id="ARBA00022692"/>
    </source>
</evidence>
<dbReference type="InterPro" id="IPR001193">
    <property type="entry name" value="MBTPS2"/>
</dbReference>
<evidence type="ECO:0000256" key="3">
    <source>
        <dbReference type="ARBA" id="ARBA00022989"/>
    </source>
</evidence>
<evidence type="ECO:0000256" key="6">
    <source>
        <dbReference type="SAM" id="Phobius"/>
    </source>
</evidence>
<proteinExistence type="predicted"/>
<protein>
    <recommendedName>
        <fullName evidence="5">Endopeptidase S2P</fullName>
    </recommendedName>
</protein>
<dbReference type="GO" id="GO:0012505">
    <property type="term" value="C:endomembrane system"/>
    <property type="evidence" value="ECO:0007669"/>
    <property type="project" value="UniProtKB-SubCell"/>
</dbReference>
<dbReference type="GO" id="GO:0005737">
    <property type="term" value="C:cytoplasm"/>
    <property type="evidence" value="ECO:0007669"/>
    <property type="project" value="TreeGrafter"/>
</dbReference>
<keyword evidence="4 6" id="KW-0472">Membrane</keyword>
<dbReference type="PANTHER" id="PTHR13325">
    <property type="entry name" value="PROTEASE M50 MEMBRANE-BOUND TRANSCRIPTION FACTOR SITE 2 PROTEASE"/>
    <property type="match status" value="1"/>
</dbReference>
<dbReference type="GO" id="GO:0031293">
    <property type="term" value="P:membrane protein intracellular domain proteolysis"/>
    <property type="evidence" value="ECO:0007669"/>
    <property type="project" value="TreeGrafter"/>
</dbReference>
<feature type="transmembrane region" description="Helical" evidence="6">
    <location>
        <begin position="497"/>
        <end position="519"/>
    </location>
</feature>
<evidence type="ECO:0000256" key="1">
    <source>
        <dbReference type="ARBA" id="ARBA00004127"/>
    </source>
</evidence>
<dbReference type="OrthoDB" id="7694678at2759"/>
<feature type="transmembrane region" description="Helical" evidence="6">
    <location>
        <begin position="30"/>
        <end position="47"/>
    </location>
</feature>
<reference evidence="8 9" key="1">
    <citation type="submission" date="2019-03" db="EMBL/GenBank/DDBJ databases">
        <title>Sequencing 23 genomes of Wallemia ichthyophaga.</title>
        <authorList>
            <person name="Gostincar C."/>
        </authorList>
    </citation>
    <scope>NUCLEOTIDE SEQUENCE [LARGE SCALE GENOMIC DNA]</scope>
    <source>
        <strain evidence="8 9">EXF-5753</strain>
    </source>
</reference>
<name>A0A4T0FDF3_9BASI</name>
<dbReference type="InterPro" id="IPR008915">
    <property type="entry name" value="Peptidase_M50"/>
</dbReference>
<dbReference type="EMBL" id="SPNW01000086">
    <property type="protein sequence ID" value="TIA86202.1"/>
    <property type="molecule type" value="Genomic_DNA"/>
</dbReference>
<evidence type="ECO:0000256" key="4">
    <source>
        <dbReference type="ARBA" id="ARBA00023136"/>
    </source>
</evidence>
<dbReference type="Proteomes" id="UP000310189">
    <property type="component" value="Unassembled WGS sequence"/>
</dbReference>
<accession>A0A4T0FDF3</accession>
<dbReference type="GO" id="GO:0016020">
    <property type="term" value="C:membrane"/>
    <property type="evidence" value="ECO:0007669"/>
    <property type="project" value="InterPro"/>
</dbReference>
<dbReference type="PANTHER" id="PTHR13325:SF3">
    <property type="entry name" value="MEMBRANE-BOUND TRANSCRIPTION FACTOR SITE-2 PROTEASE"/>
    <property type="match status" value="1"/>
</dbReference>
<dbReference type="GO" id="GO:1905897">
    <property type="term" value="P:regulation of response to endoplasmic reticulum stress"/>
    <property type="evidence" value="ECO:0007669"/>
    <property type="project" value="TreeGrafter"/>
</dbReference>
<evidence type="ECO:0000313" key="8">
    <source>
        <dbReference type="EMBL" id="TIA86202.1"/>
    </source>
</evidence>
<dbReference type="GO" id="GO:0004222">
    <property type="term" value="F:metalloendopeptidase activity"/>
    <property type="evidence" value="ECO:0007669"/>
    <property type="project" value="InterPro"/>
</dbReference>
<keyword evidence="2 6" id="KW-0812">Transmembrane</keyword>
<feature type="domain" description="Peptidase M50" evidence="7">
    <location>
        <begin position="110"/>
        <end position="443"/>
    </location>
</feature>
<comment type="caution">
    <text evidence="8">The sequence shown here is derived from an EMBL/GenBank/DDBJ whole genome shotgun (WGS) entry which is preliminary data.</text>
</comment>
<evidence type="ECO:0000259" key="7">
    <source>
        <dbReference type="Pfam" id="PF02163"/>
    </source>
</evidence>